<comment type="caution">
    <text evidence="1">The sequence shown here is derived from an EMBL/GenBank/DDBJ whole genome shotgun (WGS) entry which is preliminary data.</text>
</comment>
<evidence type="ECO:0000313" key="1">
    <source>
        <dbReference type="EMBL" id="EYD74822.1"/>
    </source>
</evidence>
<gene>
    <name evidence="1" type="ORF">Rumeso_03589</name>
</gene>
<dbReference type="HOGENOM" id="CLU_1189197_0_0_5"/>
<reference evidence="1 2" key="1">
    <citation type="submission" date="2013-02" db="EMBL/GenBank/DDBJ databases">
        <authorList>
            <person name="Fiebig A."/>
            <person name="Goeker M."/>
            <person name="Klenk H.-P.P."/>
        </authorList>
    </citation>
    <scope>NUCLEOTIDE SEQUENCE [LARGE SCALE GENOMIC DNA]</scope>
    <source>
        <strain evidence="1 2">DSM 19309</strain>
    </source>
</reference>
<name>A0A017HJY5_9RHOB</name>
<keyword evidence="2" id="KW-1185">Reference proteome</keyword>
<evidence type="ECO:0000313" key="2">
    <source>
        <dbReference type="Proteomes" id="UP000019666"/>
    </source>
</evidence>
<accession>A0A017HJY5</accession>
<dbReference type="AlphaFoldDB" id="A0A017HJY5"/>
<proteinExistence type="predicted"/>
<dbReference type="Proteomes" id="UP000019666">
    <property type="component" value="Unassembled WGS sequence"/>
</dbReference>
<sequence>MVLAYVYDRRAGGRGTIARVDVYARDSRLRIDRELSRLATRAAWALGWPLPAGERGPRMMVPDPAGLTSEEREEAIRHVEAAMAAAPPEILARPVRTADEPQDEDLGDVEAVAAWLDYRHPGRIERVVVQYDLFERLRNRVREAARRRVPLASIERGPGAFRAVEVNTLDGVEDAALNEEARQALVALGWRHEPGLPETPWWMGWRPAVMSEGFKAQAVERVRQALGGAEDRS</sequence>
<dbReference type="EMBL" id="AOSK01000103">
    <property type="protein sequence ID" value="EYD74822.1"/>
    <property type="molecule type" value="Genomic_DNA"/>
</dbReference>
<organism evidence="1 2">
    <name type="scientific">Rubellimicrobium mesophilum DSM 19309</name>
    <dbReference type="NCBI Taxonomy" id="442562"/>
    <lineage>
        <taxon>Bacteria</taxon>
        <taxon>Pseudomonadati</taxon>
        <taxon>Pseudomonadota</taxon>
        <taxon>Alphaproteobacteria</taxon>
        <taxon>Rhodobacterales</taxon>
        <taxon>Roseobacteraceae</taxon>
        <taxon>Rubellimicrobium</taxon>
    </lineage>
</organism>
<protein>
    <submittedName>
        <fullName evidence="1">Uncharacterized protein</fullName>
    </submittedName>
</protein>